<organism evidence="2 3">
    <name type="scientific">Cronartium quercuum f. sp. fusiforme G11</name>
    <dbReference type="NCBI Taxonomy" id="708437"/>
    <lineage>
        <taxon>Eukaryota</taxon>
        <taxon>Fungi</taxon>
        <taxon>Dikarya</taxon>
        <taxon>Basidiomycota</taxon>
        <taxon>Pucciniomycotina</taxon>
        <taxon>Pucciniomycetes</taxon>
        <taxon>Pucciniales</taxon>
        <taxon>Coleosporiaceae</taxon>
        <taxon>Cronartium</taxon>
    </lineage>
</organism>
<dbReference type="OrthoDB" id="10551231at2759"/>
<keyword evidence="3" id="KW-1185">Reference proteome</keyword>
<dbReference type="EMBL" id="MU167240">
    <property type="protein sequence ID" value="KAG0148143.1"/>
    <property type="molecule type" value="Genomic_DNA"/>
</dbReference>
<feature type="region of interest" description="Disordered" evidence="1">
    <location>
        <begin position="1"/>
        <end position="53"/>
    </location>
</feature>
<feature type="compositionally biased region" description="Low complexity" evidence="1">
    <location>
        <begin position="22"/>
        <end position="41"/>
    </location>
</feature>
<reference evidence="2" key="1">
    <citation type="submission" date="2013-11" db="EMBL/GenBank/DDBJ databases">
        <title>Genome sequence of the fusiform rust pathogen reveals effectors for host alternation and coevolution with pine.</title>
        <authorList>
            <consortium name="DOE Joint Genome Institute"/>
            <person name="Smith K."/>
            <person name="Pendleton A."/>
            <person name="Kubisiak T."/>
            <person name="Anderson C."/>
            <person name="Salamov A."/>
            <person name="Aerts A."/>
            <person name="Riley R."/>
            <person name="Clum A."/>
            <person name="Lindquist E."/>
            <person name="Ence D."/>
            <person name="Campbell M."/>
            <person name="Kronenberg Z."/>
            <person name="Feau N."/>
            <person name="Dhillon B."/>
            <person name="Hamelin R."/>
            <person name="Burleigh J."/>
            <person name="Smith J."/>
            <person name="Yandell M."/>
            <person name="Nelson C."/>
            <person name="Grigoriev I."/>
            <person name="Davis J."/>
        </authorList>
    </citation>
    <scope>NUCLEOTIDE SEQUENCE</scope>
    <source>
        <strain evidence="2">G11</strain>
    </source>
</reference>
<evidence type="ECO:0000313" key="3">
    <source>
        <dbReference type="Proteomes" id="UP000886653"/>
    </source>
</evidence>
<sequence>MSTPTGTKKLSKLQMRIQAGLSNTSNKPTTSSTSSVTLNSTVGSQDQVMASPSLVPKQPTPILLVEPFSFPSTLTDLVLSPSSFSKALPPFPACSNAFVHPLQVTSLKFSQPALANAFIELSPDDRVMDSRKGTALGVAQ</sequence>
<protein>
    <submittedName>
        <fullName evidence="2">Uncharacterized protein</fullName>
    </submittedName>
</protein>
<name>A0A9P6NQ24_9BASI</name>
<gene>
    <name evidence="2" type="ORF">CROQUDRAFT_75854</name>
</gene>
<dbReference type="AlphaFoldDB" id="A0A9P6NQ24"/>
<proteinExistence type="predicted"/>
<dbReference type="Proteomes" id="UP000886653">
    <property type="component" value="Unassembled WGS sequence"/>
</dbReference>
<comment type="caution">
    <text evidence="2">The sequence shown here is derived from an EMBL/GenBank/DDBJ whole genome shotgun (WGS) entry which is preliminary data.</text>
</comment>
<accession>A0A9P6NQ24</accession>
<evidence type="ECO:0000313" key="2">
    <source>
        <dbReference type="EMBL" id="KAG0148143.1"/>
    </source>
</evidence>
<evidence type="ECO:0000256" key="1">
    <source>
        <dbReference type="SAM" id="MobiDB-lite"/>
    </source>
</evidence>